<accession>A0A6P8AZN8</accession>
<reference evidence="2 3" key="1">
    <citation type="journal article" date="2019" name="Mol. Biol. Evol.">
        <title>Blast fungal genomes show frequent chromosomal changes, gene gains and losses, and effector gene turnover.</title>
        <authorList>
            <person name="Gomez Luciano L.B."/>
            <person name="Jason Tsai I."/>
            <person name="Chuma I."/>
            <person name="Tosa Y."/>
            <person name="Chen Y.H."/>
            <person name="Li J.Y."/>
            <person name="Li M.Y."/>
            <person name="Jade Lu M.Y."/>
            <person name="Nakayashiki H."/>
            <person name="Li W.H."/>
        </authorList>
    </citation>
    <scope>NUCLEOTIDE SEQUENCE [LARGE SCALE GENOMIC DNA]</scope>
    <source>
        <strain evidence="2 3">NI907</strain>
    </source>
</reference>
<protein>
    <submittedName>
        <fullName evidence="3">Uncharacterized protein</fullName>
    </submittedName>
</protein>
<feature type="region of interest" description="Disordered" evidence="1">
    <location>
        <begin position="1"/>
        <end position="47"/>
    </location>
</feature>
<dbReference type="AlphaFoldDB" id="A0A6P8AZN8"/>
<proteinExistence type="predicted"/>
<evidence type="ECO:0000256" key="1">
    <source>
        <dbReference type="SAM" id="MobiDB-lite"/>
    </source>
</evidence>
<dbReference type="RefSeq" id="XP_030980347.1">
    <property type="nucleotide sequence ID" value="XM_031130146.1"/>
</dbReference>
<evidence type="ECO:0000313" key="2">
    <source>
        <dbReference type="Proteomes" id="UP000515153"/>
    </source>
</evidence>
<name>A0A6P8AZN8_PYRGI</name>
<dbReference type="Proteomes" id="UP000515153">
    <property type="component" value="Chromosome VII"/>
</dbReference>
<reference evidence="3" key="3">
    <citation type="submission" date="2025-08" db="UniProtKB">
        <authorList>
            <consortium name="RefSeq"/>
        </authorList>
    </citation>
    <scope>IDENTIFICATION</scope>
    <source>
        <strain evidence="3">NI907</strain>
    </source>
</reference>
<gene>
    <name evidence="3" type="ORF">PgNI_10172</name>
</gene>
<sequence>MFKKRKEDQGVGLEAGGGGALGKPQLSSDGILQVEPQELLADPPEPKKDLEVRVSPIEIKADGAIPVRWIVAKLGKARWKNRSVEARRAKEYEYDQYRFITESRTVTAD</sequence>
<organism evidence="2 3">
    <name type="scientific">Pyricularia grisea</name>
    <name type="common">Crabgrass-specific blast fungus</name>
    <name type="synonym">Magnaporthe grisea</name>
    <dbReference type="NCBI Taxonomy" id="148305"/>
    <lineage>
        <taxon>Eukaryota</taxon>
        <taxon>Fungi</taxon>
        <taxon>Dikarya</taxon>
        <taxon>Ascomycota</taxon>
        <taxon>Pezizomycotina</taxon>
        <taxon>Sordariomycetes</taxon>
        <taxon>Sordariomycetidae</taxon>
        <taxon>Magnaporthales</taxon>
        <taxon>Pyriculariaceae</taxon>
        <taxon>Pyricularia</taxon>
    </lineage>
</organism>
<reference evidence="3" key="2">
    <citation type="submission" date="2019-10" db="EMBL/GenBank/DDBJ databases">
        <authorList>
            <consortium name="NCBI Genome Project"/>
        </authorList>
    </citation>
    <scope>NUCLEOTIDE SEQUENCE</scope>
    <source>
        <strain evidence="3">NI907</strain>
    </source>
</reference>
<keyword evidence="2" id="KW-1185">Reference proteome</keyword>
<dbReference type="KEGG" id="pgri:PgNI_10172"/>
<dbReference type="GeneID" id="41965054"/>
<evidence type="ECO:0000313" key="3">
    <source>
        <dbReference type="RefSeq" id="XP_030980347.1"/>
    </source>
</evidence>